<feature type="compositionally biased region" description="Basic and acidic residues" evidence="1">
    <location>
        <begin position="384"/>
        <end position="400"/>
    </location>
</feature>
<feature type="region of interest" description="Disordered" evidence="1">
    <location>
        <begin position="908"/>
        <end position="933"/>
    </location>
</feature>
<feature type="region of interest" description="Disordered" evidence="1">
    <location>
        <begin position="241"/>
        <end position="404"/>
    </location>
</feature>
<evidence type="ECO:0000313" key="4">
    <source>
        <dbReference type="Proteomes" id="UP000703269"/>
    </source>
</evidence>
<evidence type="ECO:0000313" key="3">
    <source>
        <dbReference type="EMBL" id="GJE86557.1"/>
    </source>
</evidence>
<reference evidence="3 4" key="1">
    <citation type="submission" date="2021-08" db="EMBL/GenBank/DDBJ databases">
        <title>Draft Genome Sequence of Phanerochaete sordida strain YK-624.</title>
        <authorList>
            <person name="Mori T."/>
            <person name="Dohra H."/>
            <person name="Suzuki T."/>
            <person name="Kawagishi H."/>
            <person name="Hirai H."/>
        </authorList>
    </citation>
    <scope>NUCLEOTIDE SEQUENCE [LARGE SCALE GENOMIC DNA]</scope>
    <source>
        <strain evidence="3 4">YK-624</strain>
    </source>
</reference>
<dbReference type="PANTHER" id="PTHR38248">
    <property type="entry name" value="FUNK1 6"/>
    <property type="match status" value="1"/>
</dbReference>
<dbReference type="Pfam" id="PF17667">
    <property type="entry name" value="Pkinase_fungal"/>
    <property type="match status" value="2"/>
</dbReference>
<feature type="domain" description="Fungal-type protein kinase" evidence="2">
    <location>
        <begin position="572"/>
        <end position="775"/>
    </location>
</feature>
<dbReference type="PROSITE" id="PS00109">
    <property type="entry name" value="PROTEIN_KINASE_TYR"/>
    <property type="match status" value="1"/>
</dbReference>
<sequence>MDTHYALISMKQFRQRFAPGPCLSPDQRKAVVSIEPLRDVIPAALSKKRPTEGEEIPASTSHATGGPANDSTTSRPDYDPSALEGLAAVSGTSTSTGVTSSLGINAQPSRNTTDVPLGDFSASADGTGLGASSSPAGIPKRKPAAKSEDPMYPPIQATFNSIMSKTRSSARFYITAHHPETGQSDSKPDLTLYPGKDEVKDAEKAYTLDEKHLKKHPGAARCAWGYAIAPLEVKLDDEGAGFLFSPPVQLRETKRQKKGDEEPSAPRDVGAGDDPEVEMADVPPADASEEQLDPKGKGKGKGRATRSTTGRGQKAKVVAGVRKPAKHRAKAGAGKKSKGKLTSKEKPMDVDRAPPAEPPVAGSSNPPEEAEQAAKPAPPVQEKIIPRSAEETLHKSDRGNKSRAQHAKYAAQIMLRQHRLHVISFYISGAYIRAFRWDQAGCIMTDAVNLLDNPDDFYDLLYCLGNLGDKWWGFDDTAVRASEAEKKLIEAYQTTNEHLDRARKDIWDNKLQYPIYKITCPSVSIPNRFSAQGSADEEYDATRDEEEDPEAKPPDEREFLVGKLTAGHGAPIGRCTRGFIAFDLWTKDWCFMKDQWRSSVRRSELDVYTRLHERGVRFIATPIAGGEVRGMLRSPQHTTSQRYLADGPKQAALMRIHMRIVLKEVGMPLAAYFDSVELLQTCTYAVLAHKEAWEKAGVLHRDISEQNIMIDVRSKNGFLNDWDLSKFKDDFGKRAREANGISGTWPFLSSLALQYPTKPPEVADDLESFIHVVLLMAYRFHNHRRSTILPEGTQPSVATITVANNSNKVLAEDINNYFYEQHPATNGRYVGGYNKHTAIKIGQPPIYLWDQSSLLAQFLQRAFALLRQHYEKVDFEALRPYSVPHKTQIRAGRAFAARQITPTIPENAAVAGPSSAKGDGVAKAARSTAAEQGKVRPLDTHTAILRLFDSAVPESIMGDDDYLFDQFLGLPDLVARKPLPTGMQKSGTSGMKRSMPDP</sequence>
<keyword evidence="4" id="KW-1185">Reference proteome</keyword>
<dbReference type="SUPFAM" id="SSF56112">
    <property type="entry name" value="Protein kinase-like (PK-like)"/>
    <property type="match status" value="1"/>
</dbReference>
<dbReference type="AlphaFoldDB" id="A0A9P3G085"/>
<feature type="compositionally biased region" description="Basic and acidic residues" evidence="1">
    <location>
        <begin position="342"/>
        <end position="354"/>
    </location>
</feature>
<comment type="caution">
    <text evidence="3">The sequence shown here is derived from an EMBL/GenBank/DDBJ whole genome shotgun (WGS) entry which is preliminary data.</text>
</comment>
<feature type="compositionally biased region" description="Polar residues" evidence="1">
    <location>
        <begin position="58"/>
        <end position="75"/>
    </location>
</feature>
<feature type="region of interest" description="Disordered" evidence="1">
    <location>
        <begin position="43"/>
        <end position="152"/>
    </location>
</feature>
<accession>A0A9P3G085</accession>
<feature type="compositionally biased region" description="Acidic residues" evidence="1">
    <location>
        <begin position="535"/>
        <end position="549"/>
    </location>
</feature>
<feature type="region of interest" description="Disordered" evidence="1">
    <location>
        <begin position="976"/>
        <end position="998"/>
    </location>
</feature>
<organism evidence="3 4">
    <name type="scientific">Phanerochaete sordida</name>
    <dbReference type="NCBI Taxonomy" id="48140"/>
    <lineage>
        <taxon>Eukaryota</taxon>
        <taxon>Fungi</taxon>
        <taxon>Dikarya</taxon>
        <taxon>Basidiomycota</taxon>
        <taxon>Agaricomycotina</taxon>
        <taxon>Agaricomycetes</taxon>
        <taxon>Polyporales</taxon>
        <taxon>Phanerochaetaceae</taxon>
        <taxon>Phanerochaete</taxon>
    </lineage>
</organism>
<feature type="domain" description="Fungal-type protein kinase" evidence="2">
    <location>
        <begin position="395"/>
        <end position="495"/>
    </location>
</feature>
<dbReference type="InterPro" id="IPR011009">
    <property type="entry name" value="Kinase-like_dom_sf"/>
</dbReference>
<dbReference type="GO" id="GO:0004672">
    <property type="term" value="F:protein kinase activity"/>
    <property type="evidence" value="ECO:0007669"/>
    <property type="project" value="InterPro"/>
</dbReference>
<feature type="compositionally biased region" description="Polar residues" evidence="1">
    <location>
        <begin position="104"/>
        <end position="114"/>
    </location>
</feature>
<dbReference type="Proteomes" id="UP000703269">
    <property type="component" value="Unassembled WGS sequence"/>
</dbReference>
<protein>
    <recommendedName>
        <fullName evidence="2">Fungal-type protein kinase domain-containing protein</fullName>
    </recommendedName>
</protein>
<dbReference type="InterPro" id="IPR040976">
    <property type="entry name" value="Pkinase_fungal"/>
</dbReference>
<evidence type="ECO:0000256" key="1">
    <source>
        <dbReference type="SAM" id="MobiDB-lite"/>
    </source>
</evidence>
<evidence type="ECO:0000259" key="2">
    <source>
        <dbReference type="Pfam" id="PF17667"/>
    </source>
</evidence>
<dbReference type="OrthoDB" id="2791154at2759"/>
<feature type="compositionally biased region" description="Basic residues" evidence="1">
    <location>
        <begin position="323"/>
        <end position="341"/>
    </location>
</feature>
<proteinExistence type="predicted"/>
<dbReference type="InterPro" id="IPR008266">
    <property type="entry name" value="Tyr_kinase_AS"/>
</dbReference>
<name>A0A9P3G085_9APHY</name>
<gene>
    <name evidence="3" type="ORF">PsYK624_026370</name>
</gene>
<feature type="region of interest" description="Disordered" evidence="1">
    <location>
        <begin position="534"/>
        <end position="557"/>
    </location>
</feature>
<feature type="compositionally biased region" description="Low complexity" evidence="1">
    <location>
        <begin position="85"/>
        <end position="103"/>
    </location>
</feature>
<dbReference type="Gene3D" id="1.10.510.10">
    <property type="entry name" value="Transferase(Phosphotransferase) domain 1"/>
    <property type="match status" value="1"/>
</dbReference>
<dbReference type="EMBL" id="BPQB01000004">
    <property type="protein sequence ID" value="GJE86557.1"/>
    <property type="molecule type" value="Genomic_DNA"/>
</dbReference>
<dbReference type="PANTHER" id="PTHR38248:SF2">
    <property type="entry name" value="FUNK1 11"/>
    <property type="match status" value="1"/>
</dbReference>